<dbReference type="PANTHER" id="PTHR34391:SF2">
    <property type="entry name" value="TRP C-TERMINAL DOMAIN-CONTAINING PROTEIN"/>
    <property type="match status" value="1"/>
</dbReference>
<accession>S7QNI5</accession>
<feature type="compositionally biased region" description="Polar residues" evidence="1">
    <location>
        <begin position="91"/>
        <end position="103"/>
    </location>
</feature>
<feature type="transmembrane region" description="Helical" evidence="2">
    <location>
        <begin position="455"/>
        <end position="474"/>
    </location>
</feature>
<dbReference type="AlphaFoldDB" id="S7QNI5"/>
<dbReference type="PANTHER" id="PTHR34391">
    <property type="entry name" value="UPF0658 GOLGI APPARATUS MEMBRANE PROTEIN C1952.10C-RELATED"/>
    <property type="match status" value="1"/>
</dbReference>
<sequence>MRVKQVLSLLPLAKVQLLWERISLNKLTLFYFIFSVVHCIVQIVFQVQAFTINAQAEAFLNNIIARGNATGPGFPVFNGEELRWCNTVPENSSTESCQPIWNGSSSKSSSPASTSPALNAASMSTSVTSSTVSSSTAVSTSASASVSSAVSQKSSTAVSTSSSSASGSPSFQRAAATAVTTVKSVPSTVTATVTAIATAVPSPSLKFKDDDDDDEEEDDEEEEDEEHEHDHRKRDLFGMVQIAVNGSVTVNINGFGNDDRDVSLDQTCLVSLNWPALQLADTKREDVTFIAFQVWVLGMSLVALLNESIPHIIASLLTHALATSWAAFAVSDTGVFHKQFTHLTSDGPCHQPSLLPAYWKARGDAEIPGLALNAAALLLSSFLSWRLIRLFGWQTFKRVGASFTINRVYKFVLSLTIVIQLSLFFIVASLGLWLDQLWNGQIGMMTEHALRLKSVVLVVFILLFPWLAMGWFAVRRELKIFMLIFIALSLLYVTGWAAMFVSRTFRWTFLQWRFFSIITSASVFLTLMTFVLGVICRLNFGKGLPRYLNAQEPLPGDDFEPVSPGSEKMDEEKVQFPDHSVPVPTYSAAFGSGNEVPPPSQMFAPRQMGPRFTQTSSNMTFGGHSSMTTVQPPYIAHVRKPSNASSTYYSNGTTLSRHDSRGSQNSYSSQSSGHGSDRTIGGKRWVIE</sequence>
<feature type="transmembrane region" description="Helical" evidence="2">
    <location>
        <begin position="514"/>
        <end position="535"/>
    </location>
</feature>
<feature type="transmembrane region" description="Helical" evidence="2">
    <location>
        <begin position="27"/>
        <end position="45"/>
    </location>
</feature>
<feature type="compositionally biased region" description="Polar residues" evidence="1">
    <location>
        <begin position="642"/>
        <end position="655"/>
    </location>
</feature>
<name>S7QNI5_GLOTA</name>
<feature type="compositionally biased region" description="Low complexity" evidence="1">
    <location>
        <begin position="104"/>
        <end position="118"/>
    </location>
</feature>
<feature type="region of interest" description="Disordered" evidence="1">
    <location>
        <begin position="91"/>
        <end position="118"/>
    </location>
</feature>
<feature type="region of interest" description="Disordered" evidence="1">
    <location>
        <begin position="141"/>
        <end position="170"/>
    </location>
</feature>
<protein>
    <submittedName>
        <fullName evidence="3">Uncharacterized protein</fullName>
    </submittedName>
</protein>
<evidence type="ECO:0000256" key="2">
    <source>
        <dbReference type="SAM" id="Phobius"/>
    </source>
</evidence>
<keyword evidence="2" id="KW-0472">Membrane</keyword>
<dbReference type="EMBL" id="KB469296">
    <property type="protein sequence ID" value="EPQ61083.1"/>
    <property type="molecule type" value="Genomic_DNA"/>
</dbReference>
<reference evidence="3 4" key="1">
    <citation type="journal article" date="2012" name="Science">
        <title>The Paleozoic origin of enzymatic lignin decomposition reconstructed from 31 fungal genomes.</title>
        <authorList>
            <person name="Floudas D."/>
            <person name="Binder M."/>
            <person name="Riley R."/>
            <person name="Barry K."/>
            <person name="Blanchette R.A."/>
            <person name="Henrissat B."/>
            <person name="Martinez A.T."/>
            <person name="Otillar R."/>
            <person name="Spatafora J.W."/>
            <person name="Yadav J.S."/>
            <person name="Aerts A."/>
            <person name="Benoit I."/>
            <person name="Boyd A."/>
            <person name="Carlson A."/>
            <person name="Copeland A."/>
            <person name="Coutinho P.M."/>
            <person name="de Vries R.P."/>
            <person name="Ferreira P."/>
            <person name="Findley K."/>
            <person name="Foster B."/>
            <person name="Gaskell J."/>
            <person name="Glotzer D."/>
            <person name="Gorecki P."/>
            <person name="Heitman J."/>
            <person name="Hesse C."/>
            <person name="Hori C."/>
            <person name="Igarashi K."/>
            <person name="Jurgens J.A."/>
            <person name="Kallen N."/>
            <person name="Kersten P."/>
            <person name="Kohler A."/>
            <person name="Kuees U."/>
            <person name="Kumar T.K.A."/>
            <person name="Kuo A."/>
            <person name="LaButti K."/>
            <person name="Larrondo L.F."/>
            <person name="Lindquist E."/>
            <person name="Ling A."/>
            <person name="Lombard V."/>
            <person name="Lucas S."/>
            <person name="Lundell T."/>
            <person name="Martin R."/>
            <person name="McLaughlin D.J."/>
            <person name="Morgenstern I."/>
            <person name="Morin E."/>
            <person name="Murat C."/>
            <person name="Nagy L.G."/>
            <person name="Nolan M."/>
            <person name="Ohm R.A."/>
            <person name="Patyshakuliyeva A."/>
            <person name="Rokas A."/>
            <person name="Ruiz-Duenas F.J."/>
            <person name="Sabat G."/>
            <person name="Salamov A."/>
            <person name="Samejima M."/>
            <person name="Schmutz J."/>
            <person name="Slot J.C."/>
            <person name="St John F."/>
            <person name="Stenlid J."/>
            <person name="Sun H."/>
            <person name="Sun S."/>
            <person name="Syed K."/>
            <person name="Tsang A."/>
            <person name="Wiebenga A."/>
            <person name="Young D."/>
            <person name="Pisabarro A."/>
            <person name="Eastwood D.C."/>
            <person name="Martin F."/>
            <person name="Cullen D."/>
            <person name="Grigoriev I.V."/>
            <person name="Hibbett D.S."/>
        </authorList>
    </citation>
    <scope>NUCLEOTIDE SEQUENCE [LARGE SCALE GENOMIC DNA]</scope>
    <source>
        <strain evidence="3 4">ATCC 11539</strain>
    </source>
</reference>
<feature type="compositionally biased region" description="Acidic residues" evidence="1">
    <location>
        <begin position="210"/>
        <end position="227"/>
    </location>
</feature>
<dbReference type="Proteomes" id="UP000030669">
    <property type="component" value="Unassembled WGS sequence"/>
</dbReference>
<keyword evidence="4" id="KW-1185">Reference proteome</keyword>
<feature type="region of interest" description="Disordered" evidence="1">
    <location>
        <begin position="203"/>
        <end position="233"/>
    </location>
</feature>
<organism evidence="3 4">
    <name type="scientific">Gloeophyllum trabeum (strain ATCC 11539 / FP-39264 / Madison 617)</name>
    <name type="common">Brown rot fungus</name>
    <dbReference type="NCBI Taxonomy" id="670483"/>
    <lineage>
        <taxon>Eukaryota</taxon>
        <taxon>Fungi</taxon>
        <taxon>Dikarya</taxon>
        <taxon>Basidiomycota</taxon>
        <taxon>Agaricomycotina</taxon>
        <taxon>Agaricomycetes</taxon>
        <taxon>Gloeophyllales</taxon>
        <taxon>Gloeophyllaceae</taxon>
        <taxon>Gloeophyllum</taxon>
    </lineage>
</organism>
<dbReference type="STRING" id="670483.S7QNI5"/>
<dbReference type="OMA" id="ISTTFRW"/>
<keyword evidence="2" id="KW-1133">Transmembrane helix</keyword>
<feature type="compositionally biased region" description="Low complexity" evidence="1">
    <location>
        <begin position="662"/>
        <end position="674"/>
    </location>
</feature>
<dbReference type="GeneID" id="19299745"/>
<dbReference type="OrthoDB" id="2448307at2759"/>
<feature type="transmembrane region" description="Helical" evidence="2">
    <location>
        <begin position="480"/>
        <end position="502"/>
    </location>
</feature>
<dbReference type="eggNOG" id="ENOG502S65M">
    <property type="taxonomic scope" value="Eukaryota"/>
</dbReference>
<dbReference type="KEGG" id="gtr:GLOTRDRAFT_113542"/>
<proteinExistence type="predicted"/>
<evidence type="ECO:0000256" key="1">
    <source>
        <dbReference type="SAM" id="MobiDB-lite"/>
    </source>
</evidence>
<gene>
    <name evidence="3" type="ORF">GLOTRDRAFT_113542</name>
</gene>
<feature type="transmembrane region" description="Helical" evidence="2">
    <location>
        <begin position="408"/>
        <end position="434"/>
    </location>
</feature>
<keyword evidence="2" id="KW-0812">Transmembrane</keyword>
<feature type="region of interest" description="Disordered" evidence="1">
    <location>
        <begin position="641"/>
        <end position="688"/>
    </location>
</feature>
<dbReference type="InterPro" id="IPR040410">
    <property type="entry name" value="UPF0658_Golgi"/>
</dbReference>
<evidence type="ECO:0000313" key="4">
    <source>
        <dbReference type="Proteomes" id="UP000030669"/>
    </source>
</evidence>
<dbReference type="HOGENOM" id="CLU_021809_1_0_1"/>
<dbReference type="GO" id="GO:0005794">
    <property type="term" value="C:Golgi apparatus"/>
    <property type="evidence" value="ECO:0007669"/>
    <property type="project" value="TreeGrafter"/>
</dbReference>
<evidence type="ECO:0000313" key="3">
    <source>
        <dbReference type="EMBL" id="EPQ61083.1"/>
    </source>
</evidence>
<dbReference type="RefSeq" id="XP_007861339.1">
    <property type="nucleotide sequence ID" value="XM_007863148.1"/>
</dbReference>